<proteinExistence type="predicted"/>
<gene>
    <name evidence="1" type="ORF">F4820DRAFT_440596</name>
</gene>
<protein>
    <submittedName>
        <fullName evidence="1">Uncharacterized protein</fullName>
    </submittedName>
</protein>
<comment type="caution">
    <text evidence="1">The sequence shown here is derived from an EMBL/GenBank/DDBJ whole genome shotgun (WGS) entry which is preliminary data.</text>
</comment>
<dbReference type="Proteomes" id="UP001497700">
    <property type="component" value="Unassembled WGS sequence"/>
</dbReference>
<organism evidence="1 2">
    <name type="scientific">Hypoxylon rubiginosum</name>
    <dbReference type="NCBI Taxonomy" id="110542"/>
    <lineage>
        <taxon>Eukaryota</taxon>
        <taxon>Fungi</taxon>
        <taxon>Dikarya</taxon>
        <taxon>Ascomycota</taxon>
        <taxon>Pezizomycotina</taxon>
        <taxon>Sordariomycetes</taxon>
        <taxon>Xylariomycetidae</taxon>
        <taxon>Xylariales</taxon>
        <taxon>Hypoxylaceae</taxon>
        <taxon>Hypoxylon</taxon>
    </lineage>
</organism>
<keyword evidence="2" id="KW-1185">Reference proteome</keyword>
<accession>A0ACB9YIH6</accession>
<sequence length="155" mass="18217">MAHYYDSHHLSHDHDHNYNRNLARRFSRDARHSTHPTQYIVNEGKMIVDERTLKHTNAIIYNAPGSTLRLSSPKPNPFAPAVHHHNSYLYPQASSSWSSTGLPIQTCRNCLQRREIYYKGYCHNCASLRLNATYQRIRDDRRVAFAPDRRMVAWR</sequence>
<evidence type="ECO:0000313" key="1">
    <source>
        <dbReference type="EMBL" id="KAI4859191.1"/>
    </source>
</evidence>
<name>A0ACB9YIH6_9PEZI</name>
<dbReference type="EMBL" id="MU393651">
    <property type="protein sequence ID" value="KAI4859191.1"/>
    <property type="molecule type" value="Genomic_DNA"/>
</dbReference>
<evidence type="ECO:0000313" key="2">
    <source>
        <dbReference type="Proteomes" id="UP001497700"/>
    </source>
</evidence>
<reference evidence="1 2" key="1">
    <citation type="journal article" date="2022" name="New Phytol.">
        <title>Ecological generalism drives hyperdiversity of secondary metabolite gene clusters in xylarialean endophytes.</title>
        <authorList>
            <person name="Franco M.E.E."/>
            <person name="Wisecaver J.H."/>
            <person name="Arnold A.E."/>
            <person name="Ju Y.M."/>
            <person name="Slot J.C."/>
            <person name="Ahrendt S."/>
            <person name="Moore L.P."/>
            <person name="Eastman K.E."/>
            <person name="Scott K."/>
            <person name="Konkel Z."/>
            <person name="Mondo S.J."/>
            <person name="Kuo A."/>
            <person name="Hayes R.D."/>
            <person name="Haridas S."/>
            <person name="Andreopoulos B."/>
            <person name="Riley R."/>
            <person name="LaButti K."/>
            <person name="Pangilinan J."/>
            <person name="Lipzen A."/>
            <person name="Amirebrahimi M."/>
            <person name="Yan J."/>
            <person name="Adam C."/>
            <person name="Keymanesh K."/>
            <person name="Ng V."/>
            <person name="Louie K."/>
            <person name="Northen T."/>
            <person name="Drula E."/>
            <person name="Henrissat B."/>
            <person name="Hsieh H.M."/>
            <person name="Youens-Clark K."/>
            <person name="Lutzoni F."/>
            <person name="Miadlikowska J."/>
            <person name="Eastwood D.C."/>
            <person name="Hamelin R.C."/>
            <person name="Grigoriev I.V."/>
            <person name="U'Ren J.M."/>
        </authorList>
    </citation>
    <scope>NUCLEOTIDE SEQUENCE [LARGE SCALE GENOMIC DNA]</scope>
    <source>
        <strain evidence="1 2">CBS 119005</strain>
    </source>
</reference>